<keyword evidence="1" id="KW-0812">Transmembrane</keyword>
<keyword evidence="1" id="KW-0472">Membrane</keyword>
<gene>
    <name evidence="2" type="primary">Bm1213</name>
    <name evidence="2" type="ORF">BM_Bm1213</name>
</gene>
<feature type="transmembrane region" description="Helical" evidence="1">
    <location>
        <begin position="6"/>
        <end position="23"/>
    </location>
</feature>
<name>A0A1I9G0T3_BRUMA</name>
<evidence type="ECO:0000256" key="1">
    <source>
        <dbReference type="SAM" id="Phobius"/>
    </source>
</evidence>
<organism evidence="2">
    <name type="scientific">Brugia malayi</name>
    <name type="common">Filarial nematode worm</name>
    <dbReference type="NCBI Taxonomy" id="6279"/>
    <lineage>
        <taxon>Eukaryota</taxon>
        <taxon>Metazoa</taxon>
        <taxon>Ecdysozoa</taxon>
        <taxon>Nematoda</taxon>
        <taxon>Chromadorea</taxon>
        <taxon>Rhabditida</taxon>
        <taxon>Spirurina</taxon>
        <taxon>Spiruromorpha</taxon>
        <taxon>Filarioidea</taxon>
        <taxon>Onchocercidae</taxon>
        <taxon>Brugia</taxon>
    </lineage>
</organism>
<proteinExistence type="predicted"/>
<feature type="transmembrane region" description="Helical" evidence="1">
    <location>
        <begin position="35"/>
        <end position="53"/>
    </location>
</feature>
<keyword evidence="1" id="KW-1133">Transmembrane helix</keyword>
<protein>
    <submittedName>
        <fullName evidence="2">Bm1213</fullName>
    </submittedName>
</protein>
<reference evidence="2" key="2">
    <citation type="submission" date="2012-12" db="EMBL/GenBank/DDBJ databases">
        <authorList>
            <consortium name="WormBase Consortium"/>
            <person name="Ghedin E."/>
            <person name="Paulini M."/>
        </authorList>
    </citation>
    <scope>NUCLEOTIDE SEQUENCE</scope>
    <source>
        <strain evidence="2">FR3</strain>
    </source>
</reference>
<dbReference type="AlphaFoldDB" id="A0A1I9G0T3"/>
<dbReference type="EMBL" id="LN856865">
    <property type="protein sequence ID" value="CDP92847.1"/>
    <property type="molecule type" value="Genomic_DNA"/>
</dbReference>
<evidence type="ECO:0000313" key="2">
    <source>
        <dbReference type="EMBL" id="CDP92847.1"/>
    </source>
</evidence>
<accession>A0A1I9G0T3</accession>
<sequence>MVTFSLLGTVIAMHVHIFARMSSIKKKNGYFEDTIKWLFLRVFTILHYIHISYSK</sequence>
<reference evidence="2" key="1">
    <citation type="journal article" date="2007" name="Science">
        <title>Draft genome of the filarial nematode parasite Brugia malayi.</title>
        <authorList>
            <person name="Ghedin E."/>
            <person name="Wang S."/>
            <person name="Spiro D."/>
            <person name="Caler E."/>
            <person name="Zhao Q."/>
            <person name="Crabtree J."/>
            <person name="Allen J.E."/>
            <person name="Delcher A.L."/>
            <person name="Guiliano D.B."/>
            <person name="Miranda-Saavedra D."/>
            <person name="Angiuoli S.V."/>
            <person name="Creasy T."/>
            <person name="Amedeo P."/>
            <person name="Haas B."/>
            <person name="El-Sayed N.M."/>
            <person name="Wortman J.R."/>
            <person name="Feldblyum T."/>
            <person name="Tallon L."/>
            <person name="Schatz M."/>
            <person name="Shumway M."/>
            <person name="Koo H."/>
            <person name="Salzberg S.L."/>
            <person name="Schobel S."/>
            <person name="Pertea M."/>
            <person name="Pop M."/>
            <person name="White O."/>
            <person name="Barton G.J."/>
            <person name="Carlow C.K."/>
            <person name="Crawford M.J."/>
            <person name="Daub J."/>
            <person name="Dimmic M.W."/>
            <person name="Estes C.F."/>
            <person name="Foster J.M."/>
            <person name="Ganatra M."/>
            <person name="Gregory W.F."/>
            <person name="Johnson N.M."/>
            <person name="Jin J."/>
            <person name="Komuniecki R."/>
            <person name="Korf I."/>
            <person name="Kumar S."/>
            <person name="Laney S."/>
            <person name="Li B.W."/>
            <person name="Li W."/>
            <person name="Lindblom T.H."/>
            <person name="Lustigman S."/>
            <person name="Ma D."/>
            <person name="Maina C.V."/>
            <person name="Martin D.M."/>
            <person name="McCarter J.P."/>
            <person name="McReynolds L."/>
            <person name="Mitreva M."/>
            <person name="Nutman T.B."/>
            <person name="Parkinson J."/>
            <person name="Peregrin-Alvarez J.M."/>
            <person name="Poole C."/>
            <person name="Ren Q."/>
            <person name="Saunders L."/>
            <person name="Sluder A.E."/>
            <person name="Smith K."/>
            <person name="Stanke M."/>
            <person name="Unnasch T.R."/>
            <person name="Ware J."/>
            <person name="Wei A.D."/>
            <person name="Weil G."/>
            <person name="Williams D.J."/>
            <person name="Zhang Y."/>
            <person name="Williams S.A."/>
            <person name="Fraser-Liggett C."/>
            <person name="Slatko B."/>
            <person name="Blaxter M.L."/>
            <person name="Scott A.L."/>
        </authorList>
    </citation>
    <scope>NUCLEOTIDE SEQUENCE</scope>
    <source>
        <strain evidence="2">FR3</strain>
    </source>
</reference>